<dbReference type="PROSITE" id="PS00109">
    <property type="entry name" value="PROTEIN_KINASE_TYR"/>
    <property type="match status" value="1"/>
</dbReference>
<dbReference type="FunFam" id="3.30.200.20:FF:000366">
    <property type="entry name" value="receptor-type tyrosine-protein kinase FLT3"/>
    <property type="match status" value="1"/>
</dbReference>
<evidence type="ECO:0000256" key="7">
    <source>
        <dbReference type="ARBA" id="ARBA00022741"/>
    </source>
</evidence>
<name>A0AAD1R709_PELCU</name>
<dbReference type="GO" id="GO:0043235">
    <property type="term" value="C:receptor complex"/>
    <property type="evidence" value="ECO:0007669"/>
    <property type="project" value="TreeGrafter"/>
</dbReference>
<evidence type="ECO:0000256" key="1">
    <source>
        <dbReference type="ARBA" id="ARBA00004479"/>
    </source>
</evidence>
<evidence type="ECO:0000256" key="11">
    <source>
        <dbReference type="ARBA" id="ARBA00023136"/>
    </source>
</evidence>
<dbReference type="EMBL" id="OW240912">
    <property type="protein sequence ID" value="CAH2225156.1"/>
    <property type="molecule type" value="Genomic_DNA"/>
</dbReference>
<dbReference type="InterPro" id="IPR000719">
    <property type="entry name" value="Prot_kinase_dom"/>
</dbReference>
<keyword evidence="8 26" id="KW-0418">Kinase</keyword>
<evidence type="ECO:0000256" key="14">
    <source>
        <dbReference type="ARBA" id="ARBA00023170"/>
    </source>
</evidence>
<dbReference type="GO" id="GO:0005524">
    <property type="term" value="F:ATP binding"/>
    <property type="evidence" value="ECO:0007669"/>
    <property type="project" value="UniProtKB-UniRule"/>
</dbReference>
<dbReference type="InterPro" id="IPR008266">
    <property type="entry name" value="Tyr_kinase_AS"/>
</dbReference>
<evidence type="ECO:0000256" key="3">
    <source>
        <dbReference type="ARBA" id="ARBA00022553"/>
    </source>
</evidence>
<evidence type="ECO:0000256" key="5">
    <source>
        <dbReference type="ARBA" id="ARBA00022692"/>
    </source>
</evidence>
<dbReference type="GO" id="GO:0004714">
    <property type="term" value="F:transmembrane receptor protein tyrosine kinase activity"/>
    <property type="evidence" value="ECO:0007669"/>
    <property type="project" value="UniProtKB-EC"/>
</dbReference>
<evidence type="ECO:0000313" key="27">
    <source>
        <dbReference type="Proteomes" id="UP001295444"/>
    </source>
</evidence>
<feature type="binding site" evidence="19">
    <location>
        <begin position="683"/>
        <end position="689"/>
    </location>
    <ligand>
        <name>ATP</name>
        <dbReference type="ChEBI" id="CHEBI:30616"/>
    </ligand>
</feature>
<protein>
    <recommendedName>
        <fullName evidence="2">receptor protein-tyrosine kinase</fullName>
        <ecNumber evidence="2">2.7.10.1</ecNumber>
    </recommendedName>
</protein>
<evidence type="ECO:0000256" key="21">
    <source>
        <dbReference type="PIRSR" id="PIRSR000615-4"/>
    </source>
</evidence>
<evidence type="ECO:0000256" key="22">
    <source>
        <dbReference type="PROSITE-ProRule" id="PRU10141"/>
    </source>
</evidence>
<keyword evidence="5 24" id="KW-0812">Transmembrane</keyword>
<evidence type="ECO:0000256" key="15">
    <source>
        <dbReference type="ARBA" id="ARBA00023180"/>
    </source>
</evidence>
<feature type="active site" description="Proton acceptor" evidence="18">
    <location>
        <position position="817"/>
    </location>
</feature>
<dbReference type="InterPro" id="IPR020635">
    <property type="entry name" value="Tyr_kinase_cat_dom"/>
</dbReference>
<evidence type="ECO:0000259" key="25">
    <source>
        <dbReference type="PROSITE" id="PS50011"/>
    </source>
</evidence>
<dbReference type="GO" id="GO:0046872">
    <property type="term" value="F:metal ion binding"/>
    <property type="evidence" value="ECO:0007669"/>
    <property type="project" value="UniProtKB-KW"/>
</dbReference>
<keyword evidence="4" id="KW-0808">Transferase</keyword>
<dbReference type="Gene3D" id="3.30.200.20">
    <property type="entry name" value="Phosphorylase Kinase, domain 1"/>
    <property type="match status" value="1"/>
</dbReference>
<evidence type="ECO:0000256" key="20">
    <source>
        <dbReference type="PIRSR" id="PIRSR000615-3"/>
    </source>
</evidence>
<keyword evidence="15" id="KW-0325">Glycoprotein</keyword>
<keyword evidence="20" id="KW-0460">Magnesium</keyword>
<feature type="binding site" evidence="19">
    <location>
        <position position="821"/>
    </location>
    <ligand>
        <name>ATP</name>
        <dbReference type="ChEBI" id="CHEBI:30616"/>
    </ligand>
</feature>
<evidence type="ECO:0000313" key="26">
    <source>
        <dbReference type="EMBL" id="CAH2225156.1"/>
    </source>
</evidence>
<dbReference type="GO" id="GO:0019221">
    <property type="term" value="P:cytokine-mediated signaling pathway"/>
    <property type="evidence" value="ECO:0007669"/>
    <property type="project" value="TreeGrafter"/>
</dbReference>
<evidence type="ECO:0000256" key="19">
    <source>
        <dbReference type="PIRSR" id="PIRSR000615-2"/>
    </source>
</evidence>
<keyword evidence="14 26" id="KW-0675">Receptor</keyword>
<dbReference type="PIRSF" id="PIRSF000615">
    <property type="entry name" value="TyrPK_CSF1-R"/>
    <property type="match status" value="1"/>
</dbReference>
<dbReference type="InterPro" id="IPR017441">
    <property type="entry name" value="Protein_kinase_ATP_BS"/>
</dbReference>
<dbReference type="AlphaFoldDB" id="A0AAD1R709"/>
<dbReference type="Gene3D" id="2.60.40.10">
    <property type="entry name" value="Immunoglobulins"/>
    <property type="match status" value="2"/>
</dbReference>
<dbReference type="GO" id="GO:0007169">
    <property type="term" value="P:cell surface receptor protein tyrosine kinase signaling pathway"/>
    <property type="evidence" value="ECO:0007669"/>
    <property type="project" value="InterPro"/>
</dbReference>
<feature type="binding site" evidence="19 22">
    <location>
        <position position="635"/>
    </location>
    <ligand>
        <name>ATP</name>
        <dbReference type="ChEBI" id="CHEBI:30616"/>
    </ligand>
</feature>
<keyword evidence="10 24" id="KW-1133">Transmembrane helix</keyword>
<keyword evidence="3" id="KW-0597">Phosphoprotein</keyword>
<evidence type="ECO:0000256" key="4">
    <source>
        <dbReference type="ARBA" id="ARBA00022679"/>
    </source>
</evidence>
<keyword evidence="12" id="KW-0829">Tyrosine-protein kinase</keyword>
<dbReference type="SUPFAM" id="SSF56112">
    <property type="entry name" value="Protein kinase-like (PK-like)"/>
    <property type="match status" value="1"/>
</dbReference>
<keyword evidence="13" id="KW-1015">Disulfide bond</keyword>
<dbReference type="Gene3D" id="1.10.510.10">
    <property type="entry name" value="Transferase(Phosphotransferase) domain 1"/>
    <property type="match status" value="1"/>
</dbReference>
<feature type="site" description="Important for interaction with phosphotyrosine-binding proteins" evidence="21">
    <location>
        <position position="961"/>
    </location>
</feature>
<organism evidence="26 27">
    <name type="scientific">Pelobates cultripes</name>
    <name type="common">Western spadefoot toad</name>
    <dbReference type="NCBI Taxonomy" id="61616"/>
    <lineage>
        <taxon>Eukaryota</taxon>
        <taxon>Metazoa</taxon>
        <taxon>Chordata</taxon>
        <taxon>Craniata</taxon>
        <taxon>Vertebrata</taxon>
        <taxon>Euteleostomi</taxon>
        <taxon>Amphibia</taxon>
        <taxon>Batrachia</taxon>
        <taxon>Anura</taxon>
        <taxon>Pelobatoidea</taxon>
        <taxon>Pelobatidae</taxon>
        <taxon>Pelobates</taxon>
    </lineage>
</organism>
<dbReference type="InterPro" id="IPR001245">
    <property type="entry name" value="Ser-Thr/Tyr_kinase_cat_dom"/>
</dbReference>
<dbReference type="GO" id="GO:0005886">
    <property type="term" value="C:plasma membrane"/>
    <property type="evidence" value="ECO:0007669"/>
    <property type="project" value="TreeGrafter"/>
</dbReference>
<comment type="subcellular location">
    <subcellularLocation>
        <location evidence="1">Membrane</location>
        <topology evidence="1">Single-pass type I membrane protein</topology>
    </subcellularLocation>
</comment>
<dbReference type="GO" id="GO:0019838">
    <property type="term" value="F:growth factor binding"/>
    <property type="evidence" value="ECO:0007669"/>
    <property type="project" value="TreeGrafter"/>
</dbReference>
<dbReference type="PROSITE" id="PS00107">
    <property type="entry name" value="PROTEIN_KINASE_ATP"/>
    <property type="match status" value="1"/>
</dbReference>
<keyword evidence="16" id="KW-0393">Immunoglobulin domain</keyword>
<keyword evidence="7 19" id="KW-0547">Nucleotide-binding</keyword>
<evidence type="ECO:0000256" key="10">
    <source>
        <dbReference type="ARBA" id="ARBA00022989"/>
    </source>
</evidence>
<evidence type="ECO:0000256" key="17">
    <source>
        <dbReference type="ARBA" id="ARBA00051243"/>
    </source>
</evidence>
<feature type="binding site" evidence="20">
    <location>
        <position position="580"/>
    </location>
    <ligand>
        <name>Mg(2+)</name>
        <dbReference type="ChEBI" id="CHEBI:18420"/>
    </ligand>
</feature>
<dbReference type="Proteomes" id="UP001295444">
    <property type="component" value="Chromosome 01"/>
</dbReference>
<evidence type="ECO:0000256" key="12">
    <source>
        <dbReference type="ARBA" id="ARBA00023137"/>
    </source>
</evidence>
<evidence type="ECO:0000256" key="8">
    <source>
        <dbReference type="ARBA" id="ARBA00022777"/>
    </source>
</evidence>
<evidence type="ECO:0000256" key="9">
    <source>
        <dbReference type="ARBA" id="ARBA00022840"/>
    </source>
</evidence>
<keyword evidence="9 19" id="KW-0067">ATP-binding</keyword>
<keyword evidence="27" id="KW-1185">Reference proteome</keyword>
<dbReference type="FunFam" id="1.10.510.10:FF:000426">
    <property type="entry name" value="Receptor-type tyrosine-protein kinase FLT3"/>
    <property type="match status" value="1"/>
</dbReference>
<dbReference type="InterPro" id="IPR011009">
    <property type="entry name" value="Kinase-like_dom_sf"/>
</dbReference>
<dbReference type="PANTHER" id="PTHR24416">
    <property type="entry name" value="TYROSINE-PROTEIN KINASE RECEPTOR"/>
    <property type="match status" value="1"/>
</dbReference>
<feature type="transmembrane region" description="Helical" evidence="24">
    <location>
        <begin position="664"/>
        <end position="682"/>
    </location>
</feature>
<evidence type="ECO:0000256" key="23">
    <source>
        <dbReference type="SAM" id="MobiDB-lite"/>
    </source>
</evidence>
<dbReference type="PROSITE" id="PS50011">
    <property type="entry name" value="PROTEIN_KINASE_DOM"/>
    <property type="match status" value="1"/>
</dbReference>
<keyword evidence="6" id="KW-0732">Signal</keyword>
<feature type="transmembrane region" description="Helical" evidence="24">
    <location>
        <begin position="536"/>
        <end position="554"/>
    </location>
</feature>
<dbReference type="GO" id="GO:0030183">
    <property type="term" value="P:B cell differentiation"/>
    <property type="evidence" value="ECO:0007669"/>
    <property type="project" value="TreeGrafter"/>
</dbReference>
<evidence type="ECO:0000256" key="2">
    <source>
        <dbReference type="ARBA" id="ARBA00011902"/>
    </source>
</evidence>
<evidence type="ECO:0000256" key="6">
    <source>
        <dbReference type="ARBA" id="ARBA00022729"/>
    </source>
</evidence>
<gene>
    <name evidence="26" type="ORF">PECUL_23A008284</name>
</gene>
<dbReference type="SMART" id="SM00219">
    <property type="entry name" value="TyrKc"/>
    <property type="match status" value="1"/>
</dbReference>
<feature type="compositionally biased region" description="Polar residues" evidence="23">
    <location>
        <begin position="973"/>
        <end position="993"/>
    </location>
</feature>
<evidence type="ECO:0000256" key="16">
    <source>
        <dbReference type="ARBA" id="ARBA00023319"/>
    </source>
</evidence>
<dbReference type="InterPro" id="IPR013783">
    <property type="entry name" value="Ig-like_fold"/>
</dbReference>
<accession>A0AAD1R709</accession>
<dbReference type="InterPro" id="IPR050122">
    <property type="entry name" value="RTK"/>
</dbReference>
<evidence type="ECO:0000256" key="13">
    <source>
        <dbReference type="ARBA" id="ARBA00023157"/>
    </source>
</evidence>
<dbReference type="Pfam" id="PF07714">
    <property type="entry name" value="PK_Tyr_Ser-Thr"/>
    <property type="match status" value="1"/>
</dbReference>
<feature type="binding site" evidence="20">
    <location>
        <position position="835"/>
    </location>
    <ligand>
        <name>Mg(2+)</name>
        <dbReference type="ChEBI" id="CHEBI:18420"/>
    </ligand>
</feature>
<dbReference type="InterPro" id="IPR001824">
    <property type="entry name" value="Tyr_kinase_rcpt_3_CS"/>
</dbReference>
<proteinExistence type="predicted"/>
<feature type="binding site" evidence="20">
    <location>
        <position position="822"/>
    </location>
    <ligand>
        <name>Mg(2+)</name>
        <dbReference type="ChEBI" id="CHEBI:18420"/>
    </ligand>
</feature>
<comment type="catalytic activity">
    <reaction evidence="17">
        <text>L-tyrosyl-[protein] + ATP = O-phospho-L-tyrosyl-[protein] + ADP + H(+)</text>
        <dbReference type="Rhea" id="RHEA:10596"/>
        <dbReference type="Rhea" id="RHEA-COMP:10136"/>
        <dbReference type="Rhea" id="RHEA-COMP:20101"/>
        <dbReference type="ChEBI" id="CHEBI:15378"/>
        <dbReference type="ChEBI" id="CHEBI:30616"/>
        <dbReference type="ChEBI" id="CHEBI:46858"/>
        <dbReference type="ChEBI" id="CHEBI:61978"/>
        <dbReference type="ChEBI" id="CHEBI:456216"/>
        <dbReference type="EC" id="2.7.10.1"/>
    </reaction>
</comment>
<sequence>MRNATNLRCYWSSQYVNKAAVTVEVNLFDSVKLEVVHNTSESVSSVWKLKNNNFQSHVKHTTEDRLLNGLVNTSLRVFASSVPCLSNAKAVGMRYKSLNERGRSFNVIHAKNVRGISSLDLTTVTEKHAGEYELSISNGKNNYSIQIAVKIKSKPRKPYFEEYRNNVSCMSESYPAPSVVWKFCEKPDDISCVKNNGKITSSSTDSYGVKRVMNSIEASYLLDEHIWCCASNSVGEECTEVYTIDLGSNKHAPEILLKIGEPIVMRCRAVYDTYKFQVMWEFKNEDSSGLYKEKEHSGSPDDVMNITIQTNLRLNSAGKRFSPKYGSYFGRHVFEYVGDNGFIDMNTSQEKYDVNINNEQFCLVASFEAWPAVRCAWSHGLHVFPCNLTTLNGVSMSKYCDHKHIPGNYTFYVENDDVRLNKTFTLNILQKPEVYTTVMGDYITCVAYGYPVPIWIWKRATNSDFNCTEHILYGITYGPIIRTSHTWEVRSSLDTKNHTESLHICCCANNSAGISCETTYFKSLEVKSFQMDENKFILPLSVGIFLVVFIIVVFKKCQKQHKYERKLQMIQFVGPSDNEYIYIDFSVLEYDLKWEFPRENLEFGDVIGSGAFGKVVTATAYGITKPGVSLQVAVKMLKECHDVSEKEALLSELKMMTQIGHHKNIVNLLGACTVSGPIYLIFEYCCHGDLLNYLKTNRETFHKTWSDVFKDNNFTFYHNFNQDDTLSGRKGDFIRNGSYVSKSSALDSVKYQQTWEVELSTGNNHMTQNDDEFKYGNSEWCEDDELNVLTFEDLLHFSYQVAKGMEFLESKMCIHRDLAARNILITNGKLAKICDFGLARDVMNDPNYVVKGNARLPVKWMAPESIFEGIYTIKSDVWSYGILLWEIFSLGINPYPGIPVNANFYKLLQSGFKMDQPFYCTDEIYFLMQSCWAFDSRKRPFFPQLVSFLGYQISNTEAMVYQNLDKSRESNIQKRNSSNKVASSFSDEGSTLI</sequence>
<dbReference type="EC" id="2.7.10.1" evidence="2"/>
<evidence type="ECO:0000256" key="18">
    <source>
        <dbReference type="PIRSR" id="PIRSR000615-1"/>
    </source>
</evidence>
<feature type="binding site" evidence="19">
    <location>
        <begin position="608"/>
        <end position="615"/>
    </location>
    <ligand>
        <name>ATP</name>
        <dbReference type="ChEBI" id="CHEBI:30616"/>
    </ligand>
</feature>
<keyword evidence="20" id="KW-0479">Metal-binding</keyword>
<reference evidence="26" key="1">
    <citation type="submission" date="2022-03" db="EMBL/GenBank/DDBJ databases">
        <authorList>
            <person name="Alioto T."/>
            <person name="Alioto T."/>
            <person name="Gomez Garrido J."/>
        </authorList>
    </citation>
    <scope>NUCLEOTIDE SEQUENCE</scope>
</reference>
<feature type="region of interest" description="Disordered" evidence="23">
    <location>
        <begin position="971"/>
        <end position="993"/>
    </location>
</feature>
<evidence type="ECO:0000256" key="24">
    <source>
        <dbReference type="SAM" id="Phobius"/>
    </source>
</evidence>
<feature type="domain" description="Protein kinase" evidence="25">
    <location>
        <begin position="601"/>
        <end position="949"/>
    </location>
</feature>
<keyword evidence="11 24" id="KW-0472">Membrane</keyword>
<dbReference type="PROSITE" id="PS00240">
    <property type="entry name" value="RECEPTOR_TYR_KIN_III"/>
    <property type="match status" value="1"/>
</dbReference>
<dbReference type="PANTHER" id="PTHR24416:SF356">
    <property type="entry name" value="RECEPTOR-TYPE TYROSINE-PROTEIN KINASE FLT3"/>
    <property type="match status" value="1"/>
</dbReference>